<dbReference type="PANTHER" id="PTHR34828">
    <property type="entry name" value="TESTIS-EXPRESSED PROTEIN 45"/>
    <property type="match status" value="1"/>
</dbReference>
<protein>
    <submittedName>
        <fullName evidence="1">Uncharacterized protein C19orf45-like</fullName>
    </submittedName>
</protein>
<sequence length="426" mass="48635">MHRDTEKINMKVTETCTAFPAKQSINDDKRDKYDSLYKTNFKMDSDLRISTFNTTHGHYYKPKLVGQHSNTNLARIWMKSQFPQGDIAKADEPISNYRGSYQGHDGCKQPSQRVSKDDWTKRSALVGDNLRRFATTHGKNFIGSYVLPPKSVPKHTASSIPEGDKEKVTANCTTMRDAYQPNKIQYEKQDSSNAYKKLYETNYKMKDGQGRFDQYVSTQAESYHPISNKFAPKFKRDRDRNASDIPEGDTDEIRGFERINSTVARSHHKHINLSEASVPRVNGSQLRTVSNVQLGEKELSSHFYNTTCDTTYHAVSVPYERAPSHPKSSVPLKYFGDLESRSTTWSDFHAHNTSRLKPHKVGLENLRVTHFTPPLGNRRFFLTSHDSQYTPKAIERISVDPGRLQRSSVPIGTMGNFIEGCHNGWE</sequence>
<dbReference type="Pfam" id="PF15373">
    <property type="entry name" value="SAXO5-like"/>
    <property type="match status" value="1"/>
</dbReference>
<organism evidence="1">
    <name type="scientific">Phallusia mammillata</name>
    <dbReference type="NCBI Taxonomy" id="59560"/>
    <lineage>
        <taxon>Eukaryota</taxon>
        <taxon>Metazoa</taxon>
        <taxon>Chordata</taxon>
        <taxon>Tunicata</taxon>
        <taxon>Ascidiacea</taxon>
        <taxon>Phlebobranchia</taxon>
        <taxon>Ascidiidae</taxon>
        <taxon>Phallusia</taxon>
    </lineage>
</organism>
<name>A0A6F9D8I7_9ASCI</name>
<evidence type="ECO:0000313" key="1">
    <source>
        <dbReference type="EMBL" id="CAB3226598.1"/>
    </source>
</evidence>
<dbReference type="AlphaFoldDB" id="A0A6F9D8I7"/>
<dbReference type="PANTHER" id="PTHR34828:SF1">
    <property type="entry name" value="TESTIS-EXPRESSED PROTEIN 45"/>
    <property type="match status" value="1"/>
</dbReference>
<proteinExistence type="evidence at transcript level"/>
<accession>A0A6F9D8I7</accession>
<dbReference type="EMBL" id="LR783458">
    <property type="protein sequence ID" value="CAB3226598.1"/>
    <property type="molecule type" value="mRNA"/>
</dbReference>
<reference evidence="1" key="1">
    <citation type="submission" date="2020-04" db="EMBL/GenBank/DDBJ databases">
        <authorList>
            <person name="Neveu A P."/>
        </authorList>
    </citation>
    <scope>NUCLEOTIDE SEQUENCE</scope>
    <source>
        <tissue evidence="1">Whole embryo</tissue>
    </source>
</reference>
<dbReference type="InterPro" id="IPR028001">
    <property type="entry name" value="SAXO5"/>
</dbReference>
<gene>
    <name evidence="1" type="primary">C19orf45</name>
</gene>